<feature type="compositionally biased region" description="Basic and acidic residues" evidence="1">
    <location>
        <begin position="162"/>
        <end position="172"/>
    </location>
</feature>
<dbReference type="AlphaFoldDB" id="A0A225VUQ3"/>
<sequence length="219" mass="24469">MADMMKFTADGVPKNWKGKDWQAYKSAMQMVFREMDLMDIVGGTITRSMLSCAENEDFDRKQTKITRLIGMSVPSEILHQIRDKTTGTPTKVRELIRAASARQSELRGKSAGGQRGGQKGGANSGERSGNKSKNDNQPDAKEEKTSESKKKKKVKKCFICDSPEHLKPDCPEKFNNSSGTGGKDEPKRPPRGNMTIRQHASQMLVIHQVKLVKSKTLEW</sequence>
<evidence type="ECO:0000313" key="2">
    <source>
        <dbReference type="EMBL" id="OWZ08280.1"/>
    </source>
</evidence>
<dbReference type="EMBL" id="NBNE01003209">
    <property type="protein sequence ID" value="OWZ08280.1"/>
    <property type="molecule type" value="Genomic_DNA"/>
</dbReference>
<evidence type="ECO:0000313" key="3">
    <source>
        <dbReference type="Proteomes" id="UP000198211"/>
    </source>
</evidence>
<reference evidence="3" key="1">
    <citation type="submission" date="2017-03" db="EMBL/GenBank/DDBJ databases">
        <title>Phytopthora megakarya and P. palmivora, two closely related causual agents of cacao black pod achieved similar genome size and gene model numbers by different mechanisms.</title>
        <authorList>
            <person name="Ali S."/>
            <person name="Shao J."/>
            <person name="Larry D.J."/>
            <person name="Kronmiller B."/>
            <person name="Shen D."/>
            <person name="Strem M.D."/>
            <person name="Melnick R.L."/>
            <person name="Guiltinan M.J."/>
            <person name="Tyler B.M."/>
            <person name="Meinhardt L.W."/>
            <person name="Bailey B.A."/>
        </authorList>
    </citation>
    <scope>NUCLEOTIDE SEQUENCE [LARGE SCALE GENOMIC DNA]</scope>
    <source>
        <strain evidence="3">zdho120</strain>
    </source>
</reference>
<feature type="region of interest" description="Disordered" evidence="1">
    <location>
        <begin position="100"/>
        <end position="194"/>
    </location>
</feature>
<feature type="compositionally biased region" description="Basic and acidic residues" evidence="1">
    <location>
        <begin position="128"/>
        <end position="148"/>
    </location>
</feature>
<evidence type="ECO:0000256" key="1">
    <source>
        <dbReference type="SAM" id="MobiDB-lite"/>
    </source>
</evidence>
<keyword evidence="3" id="KW-1185">Reference proteome</keyword>
<name>A0A225VUQ3_9STRA</name>
<dbReference type="Proteomes" id="UP000198211">
    <property type="component" value="Unassembled WGS sequence"/>
</dbReference>
<gene>
    <name evidence="2" type="ORF">PHMEG_00019205</name>
</gene>
<accession>A0A225VUQ3</accession>
<feature type="compositionally biased region" description="Gly residues" evidence="1">
    <location>
        <begin position="110"/>
        <end position="123"/>
    </location>
</feature>
<proteinExistence type="predicted"/>
<organism evidence="2 3">
    <name type="scientific">Phytophthora megakarya</name>
    <dbReference type="NCBI Taxonomy" id="4795"/>
    <lineage>
        <taxon>Eukaryota</taxon>
        <taxon>Sar</taxon>
        <taxon>Stramenopiles</taxon>
        <taxon>Oomycota</taxon>
        <taxon>Peronosporomycetes</taxon>
        <taxon>Peronosporales</taxon>
        <taxon>Peronosporaceae</taxon>
        <taxon>Phytophthora</taxon>
    </lineage>
</organism>
<comment type="caution">
    <text evidence="2">The sequence shown here is derived from an EMBL/GenBank/DDBJ whole genome shotgun (WGS) entry which is preliminary data.</text>
</comment>
<protein>
    <submittedName>
        <fullName evidence="2">Multidrug resistance protein ABC transporter</fullName>
    </submittedName>
</protein>